<dbReference type="Gene3D" id="3.50.50.80">
    <property type="entry name" value="Ubiquitin-activating enzyme E1, inactive adenylation domain, subdomain 1"/>
    <property type="match status" value="1"/>
</dbReference>
<protein>
    <submittedName>
        <fullName evidence="2">Uncharacterized protein</fullName>
    </submittedName>
</protein>
<dbReference type="Proteomes" id="UP000243686">
    <property type="component" value="Unassembled WGS sequence"/>
</dbReference>
<evidence type="ECO:0000256" key="1">
    <source>
        <dbReference type="ARBA" id="ARBA00043952"/>
    </source>
</evidence>
<dbReference type="InterPro" id="IPR042449">
    <property type="entry name" value="Ub-E1_IAD_1"/>
</dbReference>
<name>A0A1S8WPV1_OPIVI</name>
<proteinExistence type="predicted"/>
<dbReference type="EMBL" id="KV897553">
    <property type="protein sequence ID" value="OON16421.1"/>
    <property type="molecule type" value="Genomic_DNA"/>
</dbReference>
<dbReference type="SUPFAM" id="SSF69572">
    <property type="entry name" value="Activating enzymes of the ubiquitin-like proteins"/>
    <property type="match status" value="1"/>
</dbReference>
<evidence type="ECO:0000313" key="2">
    <source>
        <dbReference type="EMBL" id="OON16421.1"/>
    </source>
</evidence>
<accession>A0A1S8WPV1</accession>
<dbReference type="InterPro" id="IPR035985">
    <property type="entry name" value="Ubiquitin-activating_enz"/>
</dbReference>
<gene>
    <name evidence="2" type="ORF">X801_07768</name>
</gene>
<evidence type="ECO:0000313" key="3">
    <source>
        <dbReference type="Proteomes" id="UP000243686"/>
    </source>
</evidence>
<dbReference type="GO" id="GO:0008641">
    <property type="term" value="F:ubiquitin-like modifier activating enzyme activity"/>
    <property type="evidence" value="ECO:0007669"/>
    <property type="project" value="InterPro"/>
</dbReference>
<keyword evidence="3" id="KW-1185">Reference proteome</keyword>
<reference evidence="2 3" key="1">
    <citation type="submission" date="2015-03" db="EMBL/GenBank/DDBJ databases">
        <title>Draft genome of the nematode, Opisthorchis viverrini.</title>
        <authorList>
            <person name="Mitreva M."/>
        </authorList>
    </citation>
    <scope>NUCLEOTIDE SEQUENCE [LARGE SCALE GENOMIC DNA]</scope>
    <source>
        <strain evidence="2">Khon Kaen</strain>
    </source>
</reference>
<dbReference type="AlphaFoldDB" id="A0A1S8WPV1"/>
<comment type="pathway">
    <text evidence="1">Protein modification.</text>
</comment>
<organism evidence="2 3">
    <name type="scientific">Opisthorchis viverrini</name>
    <name type="common">Southeast Asian liver fluke</name>
    <dbReference type="NCBI Taxonomy" id="6198"/>
    <lineage>
        <taxon>Eukaryota</taxon>
        <taxon>Metazoa</taxon>
        <taxon>Spiralia</taxon>
        <taxon>Lophotrochozoa</taxon>
        <taxon>Platyhelminthes</taxon>
        <taxon>Trematoda</taxon>
        <taxon>Digenea</taxon>
        <taxon>Opisthorchiida</taxon>
        <taxon>Opisthorchiata</taxon>
        <taxon>Opisthorchiidae</taxon>
        <taxon>Opisthorchis</taxon>
    </lineage>
</organism>
<sequence>MTEEIDDSLYRYPFLLGSNYFHVLKPPTMRAWRCGNAEIIPFQTKNLVLGGIEELTIQDNARCTVADMGVQFFIRQADVDSGKTR</sequence>